<feature type="region of interest" description="Disordered" evidence="8">
    <location>
        <begin position="244"/>
        <end position="283"/>
    </location>
</feature>
<comment type="catalytic activity">
    <reaction evidence="7">
        <text>ATP + H2O = ADP + phosphate + H(+)</text>
        <dbReference type="Rhea" id="RHEA:13065"/>
        <dbReference type="ChEBI" id="CHEBI:15377"/>
        <dbReference type="ChEBI" id="CHEBI:15378"/>
        <dbReference type="ChEBI" id="CHEBI:30616"/>
        <dbReference type="ChEBI" id="CHEBI:43474"/>
        <dbReference type="ChEBI" id="CHEBI:456216"/>
        <dbReference type="EC" id="3.6.4.13"/>
    </reaction>
</comment>
<gene>
    <name evidence="10" type="ORF">ODALV1_LOCUS5755</name>
</gene>
<dbReference type="InterPro" id="IPR035437">
    <property type="entry name" value="SNase_OB-fold_sf"/>
</dbReference>
<dbReference type="Pfam" id="PF00567">
    <property type="entry name" value="TUDOR"/>
    <property type="match status" value="1"/>
</dbReference>
<proteinExistence type="predicted"/>
<dbReference type="InterPro" id="IPR027417">
    <property type="entry name" value="P-loop_NTPase"/>
</dbReference>
<evidence type="ECO:0000256" key="3">
    <source>
        <dbReference type="ARBA" id="ARBA00022741"/>
    </source>
</evidence>
<evidence type="ECO:0000256" key="7">
    <source>
        <dbReference type="ARBA" id="ARBA00047984"/>
    </source>
</evidence>
<accession>A0ABP1Q3C6</accession>
<keyword evidence="4" id="KW-0378">Hydrolase</keyword>
<dbReference type="EMBL" id="CAXLJM020000018">
    <property type="protein sequence ID" value="CAL8084310.1"/>
    <property type="molecule type" value="Genomic_DNA"/>
</dbReference>
<comment type="caution">
    <text evidence="10">The sequence shown here is derived from an EMBL/GenBank/DDBJ whole genome shotgun (WGS) entry which is preliminary data.</text>
</comment>
<keyword evidence="2" id="KW-0677">Repeat</keyword>
<dbReference type="Proteomes" id="UP001642540">
    <property type="component" value="Unassembled WGS sequence"/>
</dbReference>
<feature type="domain" description="Tudor" evidence="9">
    <location>
        <begin position="868"/>
        <end position="932"/>
    </location>
</feature>
<feature type="compositionally biased region" description="Acidic residues" evidence="8">
    <location>
        <begin position="1535"/>
        <end position="1549"/>
    </location>
</feature>
<dbReference type="PANTHER" id="PTHR22655">
    <property type="entry name" value="ATP-DEPENDENT RNA HELICASE TDRD12-RELATED"/>
    <property type="match status" value="1"/>
</dbReference>
<dbReference type="InterPro" id="IPR002999">
    <property type="entry name" value="Tudor"/>
</dbReference>
<dbReference type="CDD" id="cd20379">
    <property type="entry name" value="Tudor_dTUD-like"/>
    <property type="match status" value="1"/>
</dbReference>
<evidence type="ECO:0000256" key="1">
    <source>
        <dbReference type="ARBA" id="ARBA00012552"/>
    </source>
</evidence>
<reference evidence="10 11" key="1">
    <citation type="submission" date="2024-08" db="EMBL/GenBank/DDBJ databases">
        <authorList>
            <person name="Cucini C."/>
            <person name="Frati F."/>
        </authorList>
    </citation>
    <scope>NUCLEOTIDE SEQUENCE [LARGE SCALE GENOMIC DNA]</scope>
</reference>
<dbReference type="InterPro" id="IPR008978">
    <property type="entry name" value="HSP20-like_chaperone"/>
</dbReference>
<dbReference type="SUPFAM" id="SSF49764">
    <property type="entry name" value="HSP20-like chaperones"/>
    <property type="match status" value="1"/>
</dbReference>
<keyword evidence="5" id="KW-0347">Helicase</keyword>
<evidence type="ECO:0000256" key="2">
    <source>
        <dbReference type="ARBA" id="ARBA00022737"/>
    </source>
</evidence>
<dbReference type="SUPFAM" id="SSF52540">
    <property type="entry name" value="P-loop containing nucleoside triphosphate hydrolases"/>
    <property type="match status" value="1"/>
</dbReference>
<feature type="compositionally biased region" description="Acidic residues" evidence="8">
    <location>
        <begin position="1557"/>
        <end position="1567"/>
    </location>
</feature>
<dbReference type="Gene3D" id="2.60.40.790">
    <property type="match status" value="1"/>
</dbReference>
<feature type="region of interest" description="Disordered" evidence="8">
    <location>
        <begin position="1534"/>
        <end position="1567"/>
    </location>
</feature>
<dbReference type="SMART" id="SM00333">
    <property type="entry name" value="TUDOR"/>
    <property type="match status" value="2"/>
</dbReference>
<evidence type="ECO:0000256" key="4">
    <source>
        <dbReference type="ARBA" id="ARBA00022801"/>
    </source>
</evidence>
<dbReference type="SUPFAM" id="SSF63748">
    <property type="entry name" value="Tudor/PWWP/MBT"/>
    <property type="match status" value="2"/>
</dbReference>
<dbReference type="Gene3D" id="3.40.50.300">
    <property type="entry name" value="P-loop containing nucleotide triphosphate hydrolases"/>
    <property type="match status" value="1"/>
</dbReference>
<evidence type="ECO:0000256" key="6">
    <source>
        <dbReference type="ARBA" id="ARBA00022840"/>
    </source>
</evidence>
<evidence type="ECO:0000313" key="11">
    <source>
        <dbReference type="Proteomes" id="UP001642540"/>
    </source>
</evidence>
<feature type="compositionally biased region" description="Polar residues" evidence="8">
    <location>
        <begin position="249"/>
        <end position="272"/>
    </location>
</feature>
<sequence length="1567" mass="178547">MEQETYKLIRVINAGRIILGLENRYGRDAALYQKLEQEELTLAWNTRDRSTDIGFEIGDYVLVRSEGFKRGIVKDAYRTGIDDELMYEVYLCDHGLIVEVACRHTAALPLNCKQQALPRTVIVQLHGVFPATSFLDLNKRALGQPAEFITQISEWPSRTNTLVKQWLEADCIQHLTVTVFKTNDDETVYGDIVRKTSDALESLKDMLLREKLGIENESHRIAQLRFDCATAKLSKVKDSSWRFLDDTSSDSGNQQPEPSTSKAGKAKTQSSEQGDRDSKFLSSSSYLDQSSYFDVESNDLDGILEDNNSESDIRMGIPGYLLVRGTYARPPYKRVEDFQLPKKIIKALENIGLSELSSLQKAVASNFIQGLDLIVIAADGGKPIGKQARLLSYFLTVLRLTYDLYENMENFDGCSPETIIVCNSFATGKNFERFIQSLLQFSHHLPLRVKFMHRDDPKQAWRLPNGVSILILTMKNLSEILQTYEGNKLFDKLRFVIFEELELYLSQYFADLKNFIAIASGNIRGGTLLPFQLTFSGSKWTDDVESLYKALGPKRAPVLFIHAINQAIRYSRIQWIVHHVQQDEKISKLIHLLKTSCDCGNSDIVIACSTVAVATTVHEALNDLANIQTRLILTNFSASNYDNWGPRSIRDNFEGGPLIIPDDFMGTCGVTDATCLISFDMPEASIASSSKKPTAALRFGYFWKNIRHIDDDDNAGDPDVNLTFHFLLTGEEHNFYALYKFAETLDVTFPPNLKALADSMGLEAQEHKKLCEGISLFGFCNFADPTHCAGRHEFTKQDFREMTHAPFTGEVEFRITKCVNPSLYQVQLLRHYIYNAGKRNCEVSYINELKRRTNHLAKNTDEKIQRKPDFEEGSVWAVLDPETNILTRCKIMKVLAKDVFNNPKTVHVYCIDSGISLNPSVDDLHQLSEEQRGWAPLVVELVLANLKPPNAEMEYRQIHTKNARKLTDDKIYNAKIWLSIGNTIWVNPMVEYHIDPYTKHTVKGSSIRLDLIGMRAADYNSVHLKNLNNLVRKHGDLYRGSVNEITPSNSAQDELSESLVKEDFHQIGDDYRWAFVELSSSNKFDPADITTMFVKDPWTFYGVHRKNAKLLAVLKSDLNSCIADYISEHYPTYDELFAELYEPQMIVAVKQPDEDKWNRAMIMSKYDLKDQSNQGFEVYFVDHGDRAYDITAKDMFPIPRKFVTRMPFQIIAFKLEHVMPLRGGKEWEETDQEAFIDLILPNCDSKDIQLLAYLKVDNSGLPVSCRYYEAVAFLDDKELGELLVEQGKAEYKAGKENLVAEVKDKLLQFYNTVVDGHLRESDDDEDERNGVDGRHCLMFDDRSALEEDDKFDFNLEDELVPQFMESMGMKAGNKDAVNKINRSELQEEVLPGPPVREESIVEQSTSQSVQLNASTVLTASKAVKNFNASVKLTPTVKWRQTDTSLILTVLVPDIQEFDLQIGVDKRTICFQTLKPASYGFILKSFGKVVKYDANPTGQCLKLTFTKRLAGAKWVRVMSDKDAKLMWLKPDTDYVTSEDEDDEKDSESDEYEKWVYERDEEEESTEMF</sequence>
<evidence type="ECO:0000259" key="9">
    <source>
        <dbReference type="SMART" id="SM00333"/>
    </source>
</evidence>
<organism evidence="10 11">
    <name type="scientific">Orchesella dallaii</name>
    <dbReference type="NCBI Taxonomy" id="48710"/>
    <lineage>
        <taxon>Eukaryota</taxon>
        <taxon>Metazoa</taxon>
        <taxon>Ecdysozoa</taxon>
        <taxon>Arthropoda</taxon>
        <taxon>Hexapoda</taxon>
        <taxon>Collembola</taxon>
        <taxon>Entomobryomorpha</taxon>
        <taxon>Entomobryoidea</taxon>
        <taxon>Orchesellidae</taxon>
        <taxon>Orchesellinae</taxon>
        <taxon>Orchesella</taxon>
    </lineage>
</organism>
<protein>
    <recommendedName>
        <fullName evidence="1">RNA helicase</fullName>
        <ecNumber evidence="1">3.6.4.13</ecNumber>
    </recommendedName>
</protein>
<name>A0ABP1Q3C6_9HEXA</name>
<dbReference type="PANTHER" id="PTHR22655:SF2">
    <property type="entry name" value="ATP-DEPENDENT RNA HELICASE TDRD12-RELATED"/>
    <property type="match status" value="1"/>
</dbReference>
<evidence type="ECO:0000256" key="5">
    <source>
        <dbReference type="ARBA" id="ARBA00022806"/>
    </source>
</evidence>
<keyword evidence="11" id="KW-1185">Reference proteome</keyword>
<dbReference type="Gene3D" id="2.40.50.90">
    <property type="match status" value="2"/>
</dbReference>
<evidence type="ECO:0000256" key="8">
    <source>
        <dbReference type="SAM" id="MobiDB-lite"/>
    </source>
</evidence>
<evidence type="ECO:0000313" key="10">
    <source>
        <dbReference type="EMBL" id="CAL8084310.1"/>
    </source>
</evidence>
<feature type="domain" description="Tudor" evidence="9">
    <location>
        <begin position="1139"/>
        <end position="1203"/>
    </location>
</feature>
<keyword evidence="6" id="KW-0067">ATP-binding</keyword>
<keyword evidence="3" id="KW-0547">Nucleotide-binding</keyword>
<dbReference type="EC" id="3.6.4.13" evidence="1"/>
<dbReference type="Gene3D" id="2.30.30.140">
    <property type="match status" value="2"/>
</dbReference>